<organism evidence="1 2">
    <name type="scientific">Tanacetum coccineum</name>
    <dbReference type="NCBI Taxonomy" id="301880"/>
    <lineage>
        <taxon>Eukaryota</taxon>
        <taxon>Viridiplantae</taxon>
        <taxon>Streptophyta</taxon>
        <taxon>Embryophyta</taxon>
        <taxon>Tracheophyta</taxon>
        <taxon>Spermatophyta</taxon>
        <taxon>Magnoliopsida</taxon>
        <taxon>eudicotyledons</taxon>
        <taxon>Gunneridae</taxon>
        <taxon>Pentapetalae</taxon>
        <taxon>asterids</taxon>
        <taxon>campanulids</taxon>
        <taxon>Asterales</taxon>
        <taxon>Asteraceae</taxon>
        <taxon>Asteroideae</taxon>
        <taxon>Anthemideae</taxon>
        <taxon>Anthemidinae</taxon>
        <taxon>Tanacetum</taxon>
    </lineage>
</organism>
<proteinExistence type="predicted"/>
<sequence>MGVLRIAKVDFVGLCGGIRCEIPHIKSPSILTIPLLVIPDPTVLSPIPEIPTATLATTLQPHPSITNLKPVLHQQTTPIPTPPITTVAPNVTTTVPNPLPPIVQRVSVLEKDVQELKQVDYSVILVGSIKSQVPP</sequence>
<evidence type="ECO:0000313" key="1">
    <source>
        <dbReference type="EMBL" id="GJT86457.1"/>
    </source>
</evidence>
<keyword evidence="2" id="KW-1185">Reference proteome</keyword>
<reference evidence="1" key="2">
    <citation type="submission" date="2022-01" db="EMBL/GenBank/DDBJ databases">
        <authorList>
            <person name="Yamashiro T."/>
            <person name="Shiraishi A."/>
            <person name="Satake H."/>
            <person name="Nakayama K."/>
        </authorList>
    </citation>
    <scope>NUCLEOTIDE SEQUENCE</scope>
</reference>
<dbReference type="EMBL" id="BQNB010019547">
    <property type="protein sequence ID" value="GJT86457.1"/>
    <property type="molecule type" value="Genomic_DNA"/>
</dbReference>
<gene>
    <name evidence="1" type="ORF">Tco_1068174</name>
</gene>
<accession>A0ABQ5HGQ6</accession>
<evidence type="ECO:0000313" key="2">
    <source>
        <dbReference type="Proteomes" id="UP001151760"/>
    </source>
</evidence>
<reference evidence="1" key="1">
    <citation type="journal article" date="2022" name="Int. J. Mol. Sci.">
        <title>Draft Genome of Tanacetum Coccineum: Genomic Comparison of Closely Related Tanacetum-Family Plants.</title>
        <authorList>
            <person name="Yamashiro T."/>
            <person name="Shiraishi A."/>
            <person name="Nakayama K."/>
            <person name="Satake H."/>
        </authorList>
    </citation>
    <scope>NUCLEOTIDE SEQUENCE</scope>
</reference>
<comment type="caution">
    <text evidence="1">The sequence shown here is derived from an EMBL/GenBank/DDBJ whole genome shotgun (WGS) entry which is preliminary data.</text>
</comment>
<dbReference type="Proteomes" id="UP001151760">
    <property type="component" value="Unassembled WGS sequence"/>
</dbReference>
<protein>
    <submittedName>
        <fullName evidence="1">Uncharacterized protein</fullName>
    </submittedName>
</protein>
<name>A0ABQ5HGQ6_9ASTR</name>